<dbReference type="InterPro" id="IPR036388">
    <property type="entry name" value="WH-like_DNA-bd_sf"/>
</dbReference>
<evidence type="ECO:0000259" key="2">
    <source>
        <dbReference type="Pfam" id="PF07261"/>
    </source>
</evidence>
<dbReference type="InterPro" id="IPR053162">
    <property type="entry name" value="DnaD"/>
</dbReference>
<dbReference type="Pfam" id="PF07261">
    <property type="entry name" value="DnaB_2"/>
    <property type="match status" value="1"/>
</dbReference>
<evidence type="ECO:0000313" key="4">
    <source>
        <dbReference type="EMBL" id="MFE8702201.1"/>
    </source>
</evidence>
<feature type="domain" description="DnaB/C C-terminal" evidence="2">
    <location>
        <begin position="129"/>
        <end position="201"/>
    </location>
</feature>
<keyword evidence="5" id="KW-1185">Reference proteome</keyword>
<gene>
    <name evidence="4" type="ORF">ACFYKX_16505</name>
</gene>
<dbReference type="InterPro" id="IPR006343">
    <property type="entry name" value="DnaB/C_C"/>
</dbReference>
<name>A0ABW6KD63_9BACI</name>
<dbReference type="InterPro" id="IPR036390">
    <property type="entry name" value="WH_DNA-bd_sf"/>
</dbReference>
<evidence type="ECO:0000256" key="1">
    <source>
        <dbReference type="ARBA" id="ARBA00093462"/>
    </source>
</evidence>
<feature type="domain" description="DnaD N-terminal" evidence="3">
    <location>
        <begin position="17"/>
        <end position="108"/>
    </location>
</feature>
<organism evidence="4 5">
    <name type="scientific">Cytobacillus spartinae</name>
    <dbReference type="NCBI Taxonomy" id="3299023"/>
    <lineage>
        <taxon>Bacteria</taxon>
        <taxon>Bacillati</taxon>
        <taxon>Bacillota</taxon>
        <taxon>Bacilli</taxon>
        <taxon>Bacillales</taxon>
        <taxon>Bacillaceae</taxon>
        <taxon>Cytobacillus</taxon>
    </lineage>
</organism>
<dbReference type="SUPFAM" id="SSF46785">
    <property type="entry name" value="Winged helix' DNA-binding domain"/>
    <property type="match status" value="1"/>
</dbReference>
<dbReference type="NCBIfam" id="TIGR01446">
    <property type="entry name" value="DnaD_dom"/>
    <property type="match status" value="1"/>
</dbReference>
<protein>
    <submittedName>
        <fullName evidence="4">DnaD domain protein</fullName>
    </submittedName>
</protein>
<comment type="similarity">
    <text evidence="1">Belongs to the DnaB/DnaD family.</text>
</comment>
<comment type="caution">
    <text evidence="4">The sequence shown here is derived from an EMBL/GenBank/DDBJ whole genome shotgun (WGS) entry which is preliminary data.</text>
</comment>
<dbReference type="SUPFAM" id="SSF158499">
    <property type="entry name" value="DnaD domain-like"/>
    <property type="match status" value="1"/>
</dbReference>
<reference evidence="4 5" key="1">
    <citation type="submission" date="2024-08" db="EMBL/GenBank/DDBJ databases">
        <title>Two novel Cytobacillus novel species.</title>
        <authorList>
            <person name="Liu G."/>
        </authorList>
    </citation>
    <scope>NUCLEOTIDE SEQUENCE [LARGE SCALE GENOMIC DNA]</scope>
    <source>
        <strain evidence="4 5">FJAT-54145</strain>
    </source>
</reference>
<sequence>MKDNILQWFQEGNITFPGALLANYKKMNIDETELVLLLQVHSFIEKGNGFPTPNDISSRMTISVPQCNDMLRKLIQKGLIEIQDGHGADGIRFEKYSLIPLWNKLIENFLLTLKGKDMEKKQREESDVYSTFEQEFGRPLSPFECETLAMWMDDDRHDPIIIKSALREAVVSGKLNFRYIDRILFEWKKNGIKTIEQAKSYGRKFRQFQTQQRVKIDEEKTQTPSVPFYNWLDHKS</sequence>
<evidence type="ECO:0000313" key="5">
    <source>
        <dbReference type="Proteomes" id="UP001601059"/>
    </source>
</evidence>
<dbReference type="InterPro" id="IPR053843">
    <property type="entry name" value="DnaD_N"/>
</dbReference>
<proteinExistence type="inferred from homology"/>
<dbReference type="Gene3D" id="1.10.10.630">
    <property type="entry name" value="DnaD domain-like"/>
    <property type="match status" value="1"/>
</dbReference>
<accession>A0ABW6KD63</accession>
<dbReference type="EMBL" id="JBIACK010000008">
    <property type="protein sequence ID" value="MFE8702201.1"/>
    <property type="molecule type" value="Genomic_DNA"/>
</dbReference>
<dbReference type="Gene3D" id="1.10.10.10">
    <property type="entry name" value="Winged helix-like DNA-binding domain superfamily/Winged helix DNA-binding domain"/>
    <property type="match status" value="1"/>
</dbReference>
<evidence type="ECO:0000259" key="3">
    <source>
        <dbReference type="Pfam" id="PF21984"/>
    </source>
</evidence>
<dbReference type="Pfam" id="PF21984">
    <property type="entry name" value="DnaD_N"/>
    <property type="match status" value="1"/>
</dbReference>
<dbReference type="InterPro" id="IPR034829">
    <property type="entry name" value="DnaD-like_sf"/>
</dbReference>
<dbReference type="Proteomes" id="UP001601059">
    <property type="component" value="Unassembled WGS sequence"/>
</dbReference>
<dbReference type="PANTHER" id="PTHR37293">
    <property type="entry name" value="PHAGE REPLICATION PROTEIN-RELATED"/>
    <property type="match status" value="1"/>
</dbReference>
<dbReference type="PANTHER" id="PTHR37293:SF6">
    <property type="entry name" value="DNA REPLICATION PROTEIN DNAD"/>
    <property type="match status" value="1"/>
</dbReference>
<dbReference type="RefSeq" id="WP_389362161.1">
    <property type="nucleotide sequence ID" value="NZ_JBIACK010000008.1"/>
</dbReference>